<comment type="caution">
    <text evidence="1">The sequence shown here is derived from an EMBL/GenBank/DDBJ whole genome shotgun (WGS) entry which is preliminary data.</text>
</comment>
<accession>A0A822DFS0</accession>
<dbReference type="InterPro" id="IPR037239">
    <property type="entry name" value="OSBP_sf"/>
</dbReference>
<dbReference type="PANTHER" id="PTHR10972">
    <property type="entry name" value="OXYSTEROL-BINDING PROTEIN-RELATED"/>
    <property type="match status" value="1"/>
</dbReference>
<gene>
    <name evidence="1" type="ORF">QYT958_LOCUS43040</name>
</gene>
<dbReference type="Proteomes" id="UP000663848">
    <property type="component" value="Unassembled WGS sequence"/>
</dbReference>
<proteinExistence type="predicted"/>
<dbReference type="AlphaFoldDB" id="A0A822DFS0"/>
<dbReference type="EMBL" id="CAJOBR010058731">
    <property type="protein sequence ID" value="CAF5067685.1"/>
    <property type="molecule type" value="Genomic_DNA"/>
</dbReference>
<dbReference type="InterPro" id="IPR000648">
    <property type="entry name" value="Oxysterol-bd"/>
</dbReference>
<reference evidence="1" key="1">
    <citation type="submission" date="2021-02" db="EMBL/GenBank/DDBJ databases">
        <authorList>
            <person name="Nowell W R."/>
        </authorList>
    </citation>
    <scope>NUCLEOTIDE SEQUENCE</scope>
</reference>
<protein>
    <submittedName>
        <fullName evidence="1">Uncharacterized protein</fullName>
    </submittedName>
</protein>
<dbReference type="GO" id="GO:0005829">
    <property type="term" value="C:cytosol"/>
    <property type="evidence" value="ECO:0007669"/>
    <property type="project" value="TreeGrafter"/>
</dbReference>
<evidence type="ECO:0000313" key="2">
    <source>
        <dbReference type="Proteomes" id="UP000663848"/>
    </source>
</evidence>
<feature type="non-terminal residue" evidence="1">
    <location>
        <position position="1"/>
    </location>
</feature>
<sequence>WSSVTCTVHNIVVGKLWFEYHGTMEIINHSNKMKAIIHFKPYSSSTKELHKLEGYIIGAE</sequence>
<evidence type="ECO:0000313" key="1">
    <source>
        <dbReference type="EMBL" id="CAF5067685.1"/>
    </source>
</evidence>
<name>A0A822DFS0_9BILA</name>
<dbReference type="PANTHER" id="PTHR10972:SF209">
    <property type="entry name" value="OXYSTEROL-BINDING PROTEIN"/>
    <property type="match status" value="1"/>
</dbReference>
<dbReference type="Gene3D" id="2.40.160.120">
    <property type="match status" value="1"/>
</dbReference>
<dbReference type="GO" id="GO:0032934">
    <property type="term" value="F:sterol binding"/>
    <property type="evidence" value="ECO:0007669"/>
    <property type="project" value="TreeGrafter"/>
</dbReference>
<dbReference type="Pfam" id="PF01237">
    <property type="entry name" value="Oxysterol_BP"/>
    <property type="match status" value="1"/>
</dbReference>
<dbReference type="SUPFAM" id="SSF144000">
    <property type="entry name" value="Oxysterol-binding protein-like"/>
    <property type="match status" value="1"/>
</dbReference>
<organism evidence="1 2">
    <name type="scientific">Rotaria socialis</name>
    <dbReference type="NCBI Taxonomy" id="392032"/>
    <lineage>
        <taxon>Eukaryota</taxon>
        <taxon>Metazoa</taxon>
        <taxon>Spiralia</taxon>
        <taxon>Gnathifera</taxon>
        <taxon>Rotifera</taxon>
        <taxon>Eurotatoria</taxon>
        <taxon>Bdelloidea</taxon>
        <taxon>Philodinida</taxon>
        <taxon>Philodinidae</taxon>
        <taxon>Rotaria</taxon>
    </lineage>
</organism>
<dbReference type="GO" id="GO:0005886">
    <property type="term" value="C:plasma membrane"/>
    <property type="evidence" value="ECO:0007669"/>
    <property type="project" value="TreeGrafter"/>
</dbReference>
<dbReference type="GO" id="GO:0097038">
    <property type="term" value="C:perinuclear endoplasmic reticulum"/>
    <property type="evidence" value="ECO:0007669"/>
    <property type="project" value="TreeGrafter"/>
</dbReference>